<keyword evidence="3" id="KW-1185">Reference proteome</keyword>
<organism evidence="2 3">
    <name type="scientific">Eubacterium callanderi</name>
    <dbReference type="NCBI Taxonomy" id="53442"/>
    <lineage>
        <taxon>Bacteria</taxon>
        <taxon>Bacillati</taxon>
        <taxon>Bacillota</taxon>
        <taxon>Clostridia</taxon>
        <taxon>Eubacteriales</taxon>
        <taxon>Eubacteriaceae</taxon>
        <taxon>Eubacterium</taxon>
    </lineage>
</organism>
<name>E3GQZ7_9FIRM</name>
<dbReference type="EMBL" id="CP002273">
    <property type="protein sequence ID" value="ADO39439.1"/>
    <property type="molecule type" value="Genomic_DNA"/>
</dbReference>
<dbReference type="AlphaFoldDB" id="E3GQZ7"/>
<dbReference type="HOGENOM" id="CLU_3424719_0_0_9"/>
<reference key="1">
    <citation type="submission" date="2010-09" db="EMBL/GenBank/DDBJ databases">
        <authorList>
            <person name="Roh H."/>
            <person name="Ko H.-J."/>
            <person name="Kim D."/>
            <person name="Choi D.G."/>
            <person name="Park S."/>
            <person name="Kim S."/>
            <person name="Kim K.H."/>
            <person name="Chang I.S."/>
            <person name="Choi I.-G."/>
        </authorList>
    </citation>
    <scope>NUCLEOTIDE SEQUENCE</scope>
    <source>
        <strain>KIST612</strain>
    </source>
</reference>
<evidence type="ECO:0000313" key="2">
    <source>
        <dbReference type="EMBL" id="ADO39439.1"/>
    </source>
</evidence>
<gene>
    <name evidence="2" type="ordered locus">ELI_4505</name>
</gene>
<feature type="compositionally biased region" description="Basic residues" evidence="1">
    <location>
        <begin position="8"/>
        <end position="22"/>
    </location>
</feature>
<dbReference type="Proteomes" id="UP000006873">
    <property type="component" value="Chromosome"/>
</dbReference>
<evidence type="ECO:0000256" key="1">
    <source>
        <dbReference type="SAM" id="MobiDB-lite"/>
    </source>
</evidence>
<reference evidence="2 3" key="2">
    <citation type="journal article" date="2011" name="J. Bacteriol.">
        <title>Complete genome sequence of a carbon monoxide-utilizing acetogen, Eubacterium limosum KIST612.</title>
        <authorList>
            <person name="Roh H."/>
            <person name="Ko H.J."/>
            <person name="Kim D."/>
            <person name="Choi D.G."/>
            <person name="Park S."/>
            <person name="Kim S."/>
            <person name="Chang I.S."/>
            <person name="Choi I.G."/>
        </authorList>
    </citation>
    <scope>NUCLEOTIDE SEQUENCE [LARGE SCALE GENOMIC DNA]</scope>
    <source>
        <strain evidence="2 3">KIST612</strain>
    </source>
</reference>
<evidence type="ECO:0000313" key="3">
    <source>
        <dbReference type="Proteomes" id="UP000006873"/>
    </source>
</evidence>
<dbReference type="KEGG" id="elm:ELI_4505"/>
<proteinExistence type="predicted"/>
<sequence>MKKDMKKDMKKSRRFSGKRLLF</sequence>
<protein>
    <submittedName>
        <fullName evidence="2">Uncharacterized protein</fullName>
    </submittedName>
</protein>
<feature type="region of interest" description="Disordered" evidence="1">
    <location>
        <begin position="1"/>
        <end position="22"/>
    </location>
</feature>
<accession>E3GQZ7</accession>